<keyword evidence="3" id="KW-1185">Reference proteome</keyword>
<dbReference type="Proteomes" id="UP000242818">
    <property type="component" value="Unassembled WGS sequence"/>
</dbReference>
<organism evidence="2 3">
    <name type="scientific">Chitinophaga costaii</name>
    <dbReference type="NCBI Taxonomy" id="1335309"/>
    <lineage>
        <taxon>Bacteria</taxon>
        <taxon>Pseudomonadati</taxon>
        <taxon>Bacteroidota</taxon>
        <taxon>Chitinophagia</taxon>
        <taxon>Chitinophagales</taxon>
        <taxon>Chitinophagaceae</taxon>
        <taxon>Chitinophaga</taxon>
    </lineage>
</organism>
<protein>
    <submittedName>
        <fullName evidence="2">Uncharacterized protein</fullName>
    </submittedName>
</protein>
<gene>
    <name evidence="2" type="ORF">GA0116948_10658</name>
</gene>
<proteinExistence type="predicted"/>
<reference evidence="2 3" key="1">
    <citation type="submission" date="2016-08" db="EMBL/GenBank/DDBJ databases">
        <authorList>
            <person name="Seilhamer J.J."/>
        </authorList>
    </citation>
    <scope>NUCLEOTIDE SEQUENCE [LARGE SCALE GENOMIC DNA]</scope>
    <source>
        <strain evidence="2 3">A37T2</strain>
    </source>
</reference>
<evidence type="ECO:0000313" key="2">
    <source>
        <dbReference type="EMBL" id="SCC33816.1"/>
    </source>
</evidence>
<dbReference type="AlphaFoldDB" id="A0A1C4DR15"/>
<name>A0A1C4DR15_9BACT</name>
<sequence>MLQHFLEGFRYWAVVLFISRPIFTSLRVSLTVSFGNTAGIKHPNDANSPPFKFPLPSFSDQLPDQILPE</sequence>
<feature type="region of interest" description="Disordered" evidence="1">
    <location>
        <begin position="40"/>
        <end position="69"/>
    </location>
</feature>
<dbReference type="EMBL" id="FMAR01000006">
    <property type="protein sequence ID" value="SCC33816.1"/>
    <property type="molecule type" value="Genomic_DNA"/>
</dbReference>
<evidence type="ECO:0000256" key="1">
    <source>
        <dbReference type="SAM" id="MobiDB-lite"/>
    </source>
</evidence>
<evidence type="ECO:0000313" key="3">
    <source>
        <dbReference type="Proteomes" id="UP000242818"/>
    </source>
</evidence>
<accession>A0A1C4DR15</accession>
<feature type="compositionally biased region" description="Low complexity" evidence="1">
    <location>
        <begin position="48"/>
        <end position="59"/>
    </location>
</feature>